<protein>
    <submittedName>
        <fullName evidence="3">Uncharacterized protein</fullName>
    </submittedName>
</protein>
<dbReference type="Gene3D" id="1.25.40.10">
    <property type="entry name" value="Tetratricopeptide repeat domain"/>
    <property type="match status" value="1"/>
</dbReference>
<dbReference type="PANTHER" id="PTHR44858:SF1">
    <property type="entry name" value="UDP-N-ACETYLGLUCOSAMINE--PEPTIDE N-ACETYLGLUCOSAMINYLTRANSFERASE SPINDLY-RELATED"/>
    <property type="match status" value="1"/>
</dbReference>
<feature type="non-terminal residue" evidence="3">
    <location>
        <position position="1"/>
    </location>
</feature>
<evidence type="ECO:0000256" key="1">
    <source>
        <dbReference type="ARBA" id="ARBA00022737"/>
    </source>
</evidence>
<comment type="caution">
    <text evidence="3">The sequence shown here is derived from an EMBL/GenBank/DDBJ whole genome shotgun (WGS) entry which is preliminary data.</text>
</comment>
<name>X0YW22_9ZZZZ</name>
<dbReference type="PANTHER" id="PTHR44858">
    <property type="entry name" value="TETRATRICOPEPTIDE REPEAT PROTEIN 6"/>
    <property type="match status" value="1"/>
</dbReference>
<dbReference type="Pfam" id="PF13181">
    <property type="entry name" value="TPR_8"/>
    <property type="match status" value="2"/>
</dbReference>
<keyword evidence="2" id="KW-0802">TPR repeat</keyword>
<organism evidence="3">
    <name type="scientific">marine sediment metagenome</name>
    <dbReference type="NCBI Taxonomy" id="412755"/>
    <lineage>
        <taxon>unclassified sequences</taxon>
        <taxon>metagenomes</taxon>
        <taxon>ecological metagenomes</taxon>
    </lineage>
</organism>
<reference evidence="3" key="1">
    <citation type="journal article" date="2014" name="Front. Microbiol.">
        <title>High frequency of phylogenetically diverse reductive dehalogenase-homologous genes in deep subseafloor sedimentary metagenomes.</title>
        <authorList>
            <person name="Kawai M."/>
            <person name="Futagami T."/>
            <person name="Toyoda A."/>
            <person name="Takaki Y."/>
            <person name="Nishi S."/>
            <person name="Hori S."/>
            <person name="Arai W."/>
            <person name="Tsubouchi T."/>
            <person name="Morono Y."/>
            <person name="Uchiyama I."/>
            <person name="Ito T."/>
            <person name="Fujiyama A."/>
            <person name="Inagaki F."/>
            <person name="Takami H."/>
        </authorList>
    </citation>
    <scope>NUCLEOTIDE SEQUENCE</scope>
    <source>
        <strain evidence="3">Expedition CK06-06</strain>
    </source>
</reference>
<evidence type="ECO:0000256" key="2">
    <source>
        <dbReference type="ARBA" id="ARBA00022803"/>
    </source>
</evidence>
<evidence type="ECO:0000313" key="3">
    <source>
        <dbReference type="EMBL" id="GAG40821.1"/>
    </source>
</evidence>
<keyword evidence="1" id="KW-0677">Repeat</keyword>
<dbReference type="SUPFAM" id="SSF48452">
    <property type="entry name" value="TPR-like"/>
    <property type="match status" value="1"/>
</dbReference>
<accession>X0YW22</accession>
<dbReference type="InterPro" id="IPR019734">
    <property type="entry name" value="TPR_rpt"/>
</dbReference>
<dbReference type="PROSITE" id="PS50293">
    <property type="entry name" value="TPR_REGION"/>
    <property type="match status" value="1"/>
</dbReference>
<proteinExistence type="predicted"/>
<dbReference type="PROSITE" id="PS50005">
    <property type="entry name" value="TPR"/>
    <property type="match status" value="2"/>
</dbReference>
<dbReference type="InterPro" id="IPR011990">
    <property type="entry name" value="TPR-like_helical_dom_sf"/>
</dbReference>
<dbReference type="Pfam" id="PF00515">
    <property type="entry name" value="TPR_1"/>
    <property type="match status" value="1"/>
</dbReference>
<dbReference type="SMART" id="SM00028">
    <property type="entry name" value="TPR"/>
    <property type="match status" value="2"/>
</dbReference>
<gene>
    <name evidence="3" type="ORF">S01H1_67787</name>
</gene>
<dbReference type="EMBL" id="BARS01044917">
    <property type="protein sequence ID" value="GAG40821.1"/>
    <property type="molecule type" value="Genomic_DNA"/>
</dbReference>
<dbReference type="AlphaFoldDB" id="X0YW22"/>
<sequence>TGDYEKAEIELKQAIYIDPKFTEAYFDLGCLYFLQEDHERTIEQWSKILEIEPNFYNKYIVLYNLGMVYKKKEKPDKALEYFLQALQLVPEDSPIMENIEEEIYNIYKGSLYH</sequence>
<dbReference type="InterPro" id="IPR050498">
    <property type="entry name" value="Ycf3"/>
</dbReference>